<dbReference type="Proteomes" id="UP000827872">
    <property type="component" value="Linkage Group LG13"/>
</dbReference>
<name>A0ACB8FYM8_9SAUR</name>
<protein>
    <submittedName>
        <fullName evidence="1">Uncharacterized protein</fullName>
    </submittedName>
</protein>
<organism evidence="1 2">
    <name type="scientific">Sphaerodactylus townsendi</name>
    <dbReference type="NCBI Taxonomy" id="933632"/>
    <lineage>
        <taxon>Eukaryota</taxon>
        <taxon>Metazoa</taxon>
        <taxon>Chordata</taxon>
        <taxon>Craniata</taxon>
        <taxon>Vertebrata</taxon>
        <taxon>Euteleostomi</taxon>
        <taxon>Lepidosauria</taxon>
        <taxon>Squamata</taxon>
        <taxon>Bifurcata</taxon>
        <taxon>Gekkota</taxon>
        <taxon>Sphaerodactylidae</taxon>
        <taxon>Sphaerodactylus</taxon>
    </lineage>
</organism>
<sequence>MYKIGRDKNEDCSPINFCKQLKKCFLKSIHNVHPTPPLHIYNFFSFLKKFHYNWFYNIDIRLLGLAWPECTSELKMLTIPDRGLNISSSNDSSALGTSTQASSPLEDTKSNASKLVMIMVQSRQTAGHVVKIISDPATSPSLPLKC</sequence>
<accession>A0ACB8FYM8</accession>
<evidence type="ECO:0000313" key="1">
    <source>
        <dbReference type="EMBL" id="KAH8011857.1"/>
    </source>
</evidence>
<reference evidence="1" key="1">
    <citation type="submission" date="2021-08" db="EMBL/GenBank/DDBJ databases">
        <title>The first chromosome-level gecko genome reveals the dynamic sex chromosomes of Neotropical dwarf geckos (Sphaerodactylidae: Sphaerodactylus).</title>
        <authorList>
            <person name="Pinto B.J."/>
            <person name="Keating S.E."/>
            <person name="Gamble T."/>
        </authorList>
    </citation>
    <scope>NUCLEOTIDE SEQUENCE</scope>
    <source>
        <strain evidence="1">TG3544</strain>
    </source>
</reference>
<dbReference type="EMBL" id="CM037626">
    <property type="protein sequence ID" value="KAH8011857.1"/>
    <property type="molecule type" value="Genomic_DNA"/>
</dbReference>
<keyword evidence="2" id="KW-1185">Reference proteome</keyword>
<proteinExistence type="predicted"/>
<evidence type="ECO:0000313" key="2">
    <source>
        <dbReference type="Proteomes" id="UP000827872"/>
    </source>
</evidence>
<comment type="caution">
    <text evidence="1">The sequence shown here is derived from an EMBL/GenBank/DDBJ whole genome shotgun (WGS) entry which is preliminary data.</text>
</comment>
<gene>
    <name evidence="1" type="ORF">K3G42_011496</name>
</gene>